<dbReference type="AlphaFoldDB" id="A0AA97P3R2"/>
<sequence length="97" mass="10560">MHVQGPAIGGVVGEKHLYEAGPKQEGKVTSFALGRLPSVWQAPKPLQLEAGTFLWSLVGAVVSIHIYYYSTPYQKFASRVDYPSLPILGTDDDLGGW</sequence>
<name>A0AA97P3R2_PYRO3</name>
<keyword evidence="1" id="KW-1133">Transmembrane helix</keyword>
<dbReference type="Proteomes" id="UP000011086">
    <property type="component" value="Unassembled WGS sequence"/>
</dbReference>
<evidence type="ECO:0000313" key="2">
    <source>
        <dbReference type="EMBL" id="ELQ41411.1"/>
    </source>
</evidence>
<keyword evidence="1" id="KW-0472">Membrane</keyword>
<feature type="transmembrane region" description="Helical" evidence="1">
    <location>
        <begin position="50"/>
        <end position="69"/>
    </location>
</feature>
<dbReference type="EMBL" id="JH793350">
    <property type="protein sequence ID" value="ELQ41411.1"/>
    <property type="molecule type" value="Genomic_DNA"/>
</dbReference>
<organism evidence="2">
    <name type="scientific">Pyricularia oryzae (strain Y34)</name>
    <name type="common">Rice blast fungus</name>
    <name type="synonym">Magnaporthe oryzae</name>
    <dbReference type="NCBI Taxonomy" id="1143189"/>
    <lineage>
        <taxon>Eukaryota</taxon>
        <taxon>Fungi</taxon>
        <taxon>Dikarya</taxon>
        <taxon>Ascomycota</taxon>
        <taxon>Pezizomycotina</taxon>
        <taxon>Sordariomycetes</taxon>
        <taxon>Sordariomycetidae</taxon>
        <taxon>Magnaporthales</taxon>
        <taxon>Pyriculariaceae</taxon>
        <taxon>Pyricularia</taxon>
    </lineage>
</organism>
<evidence type="ECO:0000256" key="1">
    <source>
        <dbReference type="SAM" id="Phobius"/>
    </source>
</evidence>
<keyword evidence="1" id="KW-0812">Transmembrane</keyword>
<protein>
    <submittedName>
        <fullName evidence="2">Uncharacterized protein</fullName>
    </submittedName>
</protein>
<reference evidence="2" key="1">
    <citation type="journal article" date="2012" name="PLoS Genet.">
        <title>Comparative analysis of the genomes of two field isolates of the rice blast fungus Magnaporthe oryzae.</title>
        <authorList>
            <person name="Xue M."/>
            <person name="Yang J."/>
            <person name="Li Z."/>
            <person name="Hu S."/>
            <person name="Yao N."/>
            <person name="Dean R.A."/>
            <person name="Zhao W."/>
            <person name="Shen M."/>
            <person name="Zhang H."/>
            <person name="Li C."/>
            <person name="Liu L."/>
            <person name="Cao L."/>
            <person name="Xu X."/>
            <person name="Xing Y."/>
            <person name="Hsiang T."/>
            <person name="Zhang Z."/>
            <person name="Xu J.R."/>
            <person name="Peng Y.L."/>
        </authorList>
    </citation>
    <scope>NUCLEOTIDE SEQUENCE</scope>
    <source>
        <strain evidence="2">Y34</strain>
    </source>
</reference>
<proteinExistence type="predicted"/>
<gene>
    <name evidence="2" type="ORF">OOU_Y34scaffold00283g105</name>
</gene>
<accession>A0AA97P3R2</accession>